<reference evidence="1" key="1">
    <citation type="journal article" date="2021" name="Environ. Microbiol.">
        <title>Gene family expansions and transcriptome signatures uncover fungal adaptations to wood decay.</title>
        <authorList>
            <person name="Hage H."/>
            <person name="Miyauchi S."/>
            <person name="Viragh M."/>
            <person name="Drula E."/>
            <person name="Min B."/>
            <person name="Chaduli D."/>
            <person name="Navarro D."/>
            <person name="Favel A."/>
            <person name="Norest M."/>
            <person name="Lesage-Meessen L."/>
            <person name="Balint B."/>
            <person name="Merenyi Z."/>
            <person name="de Eugenio L."/>
            <person name="Morin E."/>
            <person name="Martinez A.T."/>
            <person name="Baldrian P."/>
            <person name="Stursova M."/>
            <person name="Martinez M.J."/>
            <person name="Novotny C."/>
            <person name="Magnuson J.K."/>
            <person name="Spatafora J.W."/>
            <person name="Maurice S."/>
            <person name="Pangilinan J."/>
            <person name="Andreopoulos W."/>
            <person name="LaButti K."/>
            <person name="Hundley H."/>
            <person name="Na H."/>
            <person name="Kuo A."/>
            <person name="Barry K."/>
            <person name="Lipzen A."/>
            <person name="Henrissat B."/>
            <person name="Riley R."/>
            <person name="Ahrendt S."/>
            <person name="Nagy L.G."/>
            <person name="Grigoriev I.V."/>
            <person name="Martin F."/>
            <person name="Rosso M.N."/>
        </authorList>
    </citation>
    <scope>NUCLEOTIDE SEQUENCE</scope>
    <source>
        <strain evidence="1">CBS 384.51</strain>
    </source>
</reference>
<protein>
    <submittedName>
        <fullName evidence="1">YebC-like protein</fullName>
    </submittedName>
</protein>
<evidence type="ECO:0000313" key="1">
    <source>
        <dbReference type="EMBL" id="KAI0085465.1"/>
    </source>
</evidence>
<accession>A0ACB8TTX2</accession>
<comment type="caution">
    <text evidence="1">The sequence shown here is derived from an EMBL/GenBank/DDBJ whole genome shotgun (WGS) entry which is preliminary data.</text>
</comment>
<evidence type="ECO:0000313" key="2">
    <source>
        <dbReference type="Proteomes" id="UP001055072"/>
    </source>
</evidence>
<dbReference type="Proteomes" id="UP001055072">
    <property type="component" value="Unassembled WGS sequence"/>
</dbReference>
<name>A0ACB8TTX2_9APHY</name>
<sequence>MPIARPLSTSSALLSGHNKWSKIKGQKAVTDAQKSALYGKAVKDIAVAARQGGSADPETNFALAAVIKRARSQGVPRDNIDKALKKAAGAKDSGEQPVTYEAMAGTVGLIIECSTNNANRTATQIREQLNRNNARLAPVMFLFERKGIVRISLDEADDFDAKLERVADAALDAGAEDFENDEPSEGIVEVEFKCDPATLSKVTTAVTAPGLAKELLGSEVIYAPVDKADIQDEELTNKVSTLVDSLEELEDTMNVWTTLD</sequence>
<proteinExistence type="predicted"/>
<dbReference type="EMBL" id="MU274931">
    <property type="protein sequence ID" value="KAI0085465.1"/>
    <property type="molecule type" value="Genomic_DNA"/>
</dbReference>
<keyword evidence="2" id="KW-1185">Reference proteome</keyword>
<organism evidence="1 2">
    <name type="scientific">Irpex rosettiformis</name>
    <dbReference type="NCBI Taxonomy" id="378272"/>
    <lineage>
        <taxon>Eukaryota</taxon>
        <taxon>Fungi</taxon>
        <taxon>Dikarya</taxon>
        <taxon>Basidiomycota</taxon>
        <taxon>Agaricomycotina</taxon>
        <taxon>Agaricomycetes</taxon>
        <taxon>Polyporales</taxon>
        <taxon>Irpicaceae</taxon>
        <taxon>Irpex</taxon>
    </lineage>
</organism>
<gene>
    <name evidence="1" type="ORF">BDY19DRAFT_996809</name>
</gene>